<proteinExistence type="predicted"/>
<sequence>MKSLPLPPTITVPVLNNQNITDITAIKTTTSIDDKPRSSLGLIYVDASQCFSTDKKTILKDCKILMLHSPSYFYNAVLNKNYRRKWKDKKTKVLIFENISSITEAEYVNLYQHMFGNGNTFEGEYTLPRGQPEKIDQKIPIVTQIREFMEETHCTHSDFISIINTVKGNKKTYNYILPTITEKWIGLNGKTYQCDYSILVEATNENHLIPFNHSRSKCLNWLLENLGDITNSSDTPNNAIKRYSCRFPYSHRLDEEKTAYFISLGEALIHINNHRLKTLIPLDTQKLIYTIVKKINESRFYYDDIYPSNHHYESTTSASISTPAKCDRIENSQPLT</sequence>
<dbReference type="EMBL" id="SBIQ01000396">
    <property type="protein sequence ID" value="KAF7678009.1"/>
    <property type="molecule type" value="Genomic_DNA"/>
</dbReference>
<evidence type="ECO:0000313" key="2">
    <source>
        <dbReference type="Proteomes" id="UP001516464"/>
    </source>
</evidence>
<reference evidence="1 2" key="1">
    <citation type="submission" date="2019-01" db="EMBL/GenBank/DDBJ databases">
        <title>Genomes sequencing and comparative genomics of infectious freshwater microsporidia, Cucumispora dikerogammari and Thelohania contejeani.</title>
        <authorList>
            <person name="Cormier A."/>
            <person name="Giraud I."/>
            <person name="Wattier R."/>
            <person name="Teixeira M."/>
            <person name="Grandjean F."/>
            <person name="Rigaud T."/>
            <person name="Cordaux R."/>
        </authorList>
    </citation>
    <scope>NUCLEOTIDE SEQUENCE [LARGE SCALE GENOMIC DNA]</scope>
    <source>
        <strain evidence="1">T1</strain>
        <tissue evidence="1">Spores</tissue>
    </source>
</reference>
<name>A0ABQ7HVI3_9MICR</name>
<gene>
    <name evidence="1" type="ORF">TCON_2611</name>
</gene>
<accession>A0ABQ7HVI3</accession>
<comment type="caution">
    <text evidence="1">The sequence shown here is derived from an EMBL/GenBank/DDBJ whole genome shotgun (WGS) entry which is preliminary data.</text>
</comment>
<evidence type="ECO:0008006" key="3">
    <source>
        <dbReference type="Google" id="ProtNLM"/>
    </source>
</evidence>
<keyword evidence="2" id="KW-1185">Reference proteome</keyword>
<organism evidence="1 2">
    <name type="scientific">Astathelohania contejeani</name>
    <dbReference type="NCBI Taxonomy" id="164912"/>
    <lineage>
        <taxon>Eukaryota</taxon>
        <taxon>Fungi</taxon>
        <taxon>Fungi incertae sedis</taxon>
        <taxon>Microsporidia</taxon>
        <taxon>Astathelohaniidae</taxon>
        <taxon>Astathelohania</taxon>
    </lineage>
</organism>
<evidence type="ECO:0000313" key="1">
    <source>
        <dbReference type="EMBL" id="KAF7678009.1"/>
    </source>
</evidence>
<dbReference type="Proteomes" id="UP001516464">
    <property type="component" value="Unassembled WGS sequence"/>
</dbReference>
<protein>
    <recommendedName>
        <fullName evidence="3">Nudix hydrolase domain-containing protein</fullName>
    </recommendedName>
</protein>